<dbReference type="EMBL" id="LAZR01040595">
    <property type="protein sequence ID" value="KKL14106.1"/>
    <property type="molecule type" value="Genomic_DNA"/>
</dbReference>
<evidence type="ECO:0000313" key="1">
    <source>
        <dbReference type="EMBL" id="KKL14106.1"/>
    </source>
</evidence>
<sequence>MTESMRRRIQAERDRAIEGNYVDGGGVLRNELGRVVGRELTEHSGRVWAGTQEEAYQASVAESCARYTASRARMTDDQRAEEAAEIRAAFGPGETIVNVITGERTKT</sequence>
<organism evidence="1">
    <name type="scientific">marine sediment metagenome</name>
    <dbReference type="NCBI Taxonomy" id="412755"/>
    <lineage>
        <taxon>unclassified sequences</taxon>
        <taxon>metagenomes</taxon>
        <taxon>ecological metagenomes</taxon>
    </lineage>
</organism>
<name>A0A0F9D8H2_9ZZZZ</name>
<accession>A0A0F9D8H2</accession>
<proteinExistence type="predicted"/>
<dbReference type="AlphaFoldDB" id="A0A0F9D8H2"/>
<reference evidence="1" key="1">
    <citation type="journal article" date="2015" name="Nature">
        <title>Complex archaea that bridge the gap between prokaryotes and eukaryotes.</title>
        <authorList>
            <person name="Spang A."/>
            <person name="Saw J.H."/>
            <person name="Jorgensen S.L."/>
            <person name="Zaremba-Niedzwiedzka K."/>
            <person name="Martijn J."/>
            <person name="Lind A.E."/>
            <person name="van Eijk R."/>
            <person name="Schleper C."/>
            <person name="Guy L."/>
            <person name="Ettema T.J."/>
        </authorList>
    </citation>
    <scope>NUCLEOTIDE SEQUENCE</scope>
</reference>
<comment type="caution">
    <text evidence="1">The sequence shown here is derived from an EMBL/GenBank/DDBJ whole genome shotgun (WGS) entry which is preliminary data.</text>
</comment>
<gene>
    <name evidence="1" type="ORF">LCGC14_2519060</name>
</gene>
<protein>
    <submittedName>
        <fullName evidence="1">Uncharacterized protein</fullName>
    </submittedName>
</protein>